<dbReference type="OrthoDB" id="9776369at2"/>
<proteinExistence type="inferred from homology"/>
<protein>
    <submittedName>
        <fullName evidence="7">ABC transporter ATP-binding protein</fullName>
    </submittedName>
</protein>
<dbReference type="Gene3D" id="3.40.50.300">
    <property type="entry name" value="P-loop containing nucleotide triphosphate hydrolases"/>
    <property type="match status" value="1"/>
</dbReference>
<dbReference type="InterPro" id="IPR017871">
    <property type="entry name" value="ABC_transporter-like_CS"/>
</dbReference>
<dbReference type="PROSITE" id="PS50893">
    <property type="entry name" value="ABC_TRANSPORTER_2"/>
    <property type="match status" value="1"/>
</dbReference>
<dbReference type="SUPFAM" id="SSF52540">
    <property type="entry name" value="P-loop containing nucleoside triphosphate hydrolases"/>
    <property type="match status" value="1"/>
</dbReference>
<dbReference type="RefSeq" id="WP_066878566.1">
    <property type="nucleotide sequence ID" value="NZ_LNQB01000098.1"/>
</dbReference>
<gene>
    <name evidence="7" type="ORF">ATB98_09805</name>
</gene>
<organism evidence="7 8">
    <name type="scientific">Sinorhizobium saheli</name>
    <dbReference type="NCBI Taxonomy" id="36856"/>
    <lineage>
        <taxon>Bacteria</taxon>
        <taxon>Pseudomonadati</taxon>
        <taxon>Pseudomonadota</taxon>
        <taxon>Alphaproteobacteria</taxon>
        <taxon>Hyphomicrobiales</taxon>
        <taxon>Rhizobiaceae</taxon>
        <taxon>Sinorhizobium/Ensifer group</taxon>
        <taxon>Sinorhizobium</taxon>
    </lineage>
</organism>
<dbReference type="InterPro" id="IPR003439">
    <property type="entry name" value="ABC_transporter-like_ATP-bd"/>
</dbReference>
<dbReference type="GO" id="GO:0005524">
    <property type="term" value="F:ATP binding"/>
    <property type="evidence" value="ECO:0007669"/>
    <property type="project" value="UniProtKB-KW"/>
</dbReference>
<keyword evidence="2" id="KW-0813">Transport</keyword>
<dbReference type="STRING" id="36856.ATB98_09805"/>
<comment type="caution">
    <text evidence="7">The sequence shown here is derived from an EMBL/GenBank/DDBJ whole genome shotgun (WGS) entry which is preliminary data.</text>
</comment>
<accession>A0A178XMV0</accession>
<evidence type="ECO:0000256" key="5">
    <source>
        <dbReference type="ARBA" id="ARBA00022970"/>
    </source>
</evidence>
<evidence type="ECO:0000256" key="1">
    <source>
        <dbReference type="ARBA" id="ARBA00005417"/>
    </source>
</evidence>
<dbReference type="GO" id="GO:0015658">
    <property type="term" value="F:branched-chain amino acid transmembrane transporter activity"/>
    <property type="evidence" value="ECO:0007669"/>
    <property type="project" value="TreeGrafter"/>
</dbReference>
<dbReference type="InterPro" id="IPR027417">
    <property type="entry name" value="P-loop_NTPase"/>
</dbReference>
<comment type="similarity">
    <text evidence="1">Belongs to the ABC transporter superfamily.</text>
</comment>
<evidence type="ECO:0000256" key="3">
    <source>
        <dbReference type="ARBA" id="ARBA00022741"/>
    </source>
</evidence>
<dbReference type="PROSITE" id="PS00211">
    <property type="entry name" value="ABC_TRANSPORTER_1"/>
    <property type="match status" value="1"/>
</dbReference>
<keyword evidence="8" id="KW-1185">Reference proteome</keyword>
<evidence type="ECO:0000313" key="8">
    <source>
        <dbReference type="Proteomes" id="UP000078507"/>
    </source>
</evidence>
<keyword evidence="4 7" id="KW-0067">ATP-binding</keyword>
<keyword evidence="5" id="KW-0029">Amino-acid transport</keyword>
<dbReference type="EMBL" id="LNQB01000098">
    <property type="protein sequence ID" value="OAP35925.1"/>
    <property type="molecule type" value="Genomic_DNA"/>
</dbReference>
<dbReference type="InterPro" id="IPR052156">
    <property type="entry name" value="BCAA_Transport_ATP-bd_LivF"/>
</dbReference>
<dbReference type="SMART" id="SM00382">
    <property type="entry name" value="AAA"/>
    <property type="match status" value="1"/>
</dbReference>
<evidence type="ECO:0000259" key="6">
    <source>
        <dbReference type="PROSITE" id="PS50893"/>
    </source>
</evidence>
<dbReference type="GO" id="GO:0015807">
    <property type="term" value="P:L-amino acid transport"/>
    <property type="evidence" value="ECO:0007669"/>
    <property type="project" value="TreeGrafter"/>
</dbReference>
<name>A0A178XMV0_SINSA</name>
<evidence type="ECO:0000313" key="7">
    <source>
        <dbReference type="EMBL" id="OAP35925.1"/>
    </source>
</evidence>
<dbReference type="Proteomes" id="UP000078507">
    <property type="component" value="Unassembled WGS sequence"/>
</dbReference>
<evidence type="ECO:0000256" key="2">
    <source>
        <dbReference type="ARBA" id="ARBA00022448"/>
    </source>
</evidence>
<dbReference type="GO" id="GO:0016887">
    <property type="term" value="F:ATP hydrolysis activity"/>
    <property type="evidence" value="ECO:0007669"/>
    <property type="project" value="InterPro"/>
</dbReference>
<dbReference type="InterPro" id="IPR003593">
    <property type="entry name" value="AAA+_ATPase"/>
</dbReference>
<dbReference type="AlphaFoldDB" id="A0A178XMV0"/>
<reference evidence="7 8" key="1">
    <citation type="submission" date="2015-11" db="EMBL/GenBank/DDBJ databases">
        <title>Ensifer anhuiense sp. nov., an effective nitrogen fixation bacterium with Glycine soja.</title>
        <authorList>
            <person name="Yan H."/>
            <person name="Chen W."/>
        </authorList>
    </citation>
    <scope>NUCLEOTIDE SEQUENCE [LARGE SCALE GENOMIC DNA]</scope>
    <source>
        <strain evidence="7 8">LMG 7837</strain>
    </source>
</reference>
<dbReference type="PANTHER" id="PTHR43820:SF4">
    <property type="entry name" value="HIGH-AFFINITY BRANCHED-CHAIN AMINO ACID TRANSPORT ATP-BINDING PROTEIN LIVF"/>
    <property type="match status" value="1"/>
</dbReference>
<keyword evidence="3" id="KW-0547">Nucleotide-binding</keyword>
<sequence length="245" mass="25649">MMTNAIPSSGHLLEVSGLRVAYGAVEALKGVDLTVGKGQIVTLLGANGAGKSSTLNALVGLAAKKAGRVVFDGHDISGLAPEQIVRCGMTLTPEGRRIFPSLTVDEHLMLGGAMHKARGNIAEVREDMLERFPILKERLGQKAGSLSGGEQQMLAIARAMMSSPDLLLLDEPSLGLAPQVVDLIFDLIAGLRQRGLTILLVEQNVSLSLDIADAGYVMANGRVVLAGTAAELRNSSEIRGAYLGA</sequence>
<dbReference type="PANTHER" id="PTHR43820">
    <property type="entry name" value="HIGH-AFFINITY BRANCHED-CHAIN AMINO ACID TRANSPORT ATP-BINDING PROTEIN LIVF"/>
    <property type="match status" value="1"/>
</dbReference>
<evidence type="ECO:0000256" key="4">
    <source>
        <dbReference type="ARBA" id="ARBA00022840"/>
    </source>
</evidence>
<dbReference type="CDD" id="cd03224">
    <property type="entry name" value="ABC_TM1139_LivF_branched"/>
    <property type="match status" value="1"/>
</dbReference>
<dbReference type="Pfam" id="PF00005">
    <property type="entry name" value="ABC_tran"/>
    <property type="match status" value="1"/>
</dbReference>
<feature type="domain" description="ABC transporter" evidence="6">
    <location>
        <begin position="13"/>
        <end position="245"/>
    </location>
</feature>